<evidence type="ECO:0000256" key="2">
    <source>
        <dbReference type="ARBA" id="ARBA00006472"/>
    </source>
</evidence>
<comment type="caution">
    <text evidence="5">The sequence shown here is derived from an EMBL/GenBank/DDBJ whole genome shotgun (WGS) entry which is preliminary data.</text>
</comment>
<dbReference type="Gene3D" id="3.30.1360.20">
    <property type="entry name" value="Transcriptional coactivator/pterin dehydratase"/>
    <property type="match status" value="1"/>
</dbReference>
<dbReference type="InterPro" id="IPR001533">
    <property type="entry name" value="Pterin_deHydtase"/>
</dbReference>
<accession>A0A2S5TDM7</accession>
<dbReference type="GO" id="GO:0006729">
    <property type="term" value="P:tetrahydrobiopterin biosynthetic process"/>
    <property type="evidence" value="ECO:0007669"/>
    <property type="project" value="InterPro"/>
</dbReference>
<comment type="similarity">
    <text evidence="2">Belongs to the pterin-4-alpha-carbinolamine dehydratase family.</text>
</comment>
<dbReference type="Pfam" id="PF01329">
    <property type="entry name" value="Pterin_4a"/>
    <property type="match status" value="1"/>
</dbReference>
<dbReference type="RefSeq" id="WP_104231130.1">
    <property type="nucleotide sequence ID" value="NZ_PSNW01000008.1"/>
</dbReference>
<evidence type="ECO:0000256" key="4">
    <source>
        <dbReference type="ARBA" id="ARBA00023239"/>
    </source>
</evidence>
<reference evidence="5 6" key="1">
    <citation type="submission" date="2018-02" db="EMBL/GenBank/DDBJ databases">
        <title>Genome sequencing of Solimonas sp. HR-BB.</title>
        <authorList>
            <person name="Lee Y."/>
            <person name="Jeon C.O."/>
        </authorList>
    </citation>
    <scope>NUCLEOTIDE SEQUENCE [LARGE SCALE GENOMIC DNA]</scope>
    <source>
        <strain evidence="5 6">HR-BB</strain>
    </source>
</reference>
<keyword evidence="4" id="KW-0456">Lyase</keyword>
<dbReference type="Proteomes" id="UP000238220">
    <property type="component" value="Unassembled WGS sequence"/>
</dbReference>
<proteinExistence type="inferred from homology"/>
<sequence>MSDLASKRCVACEGDAKALDLAACMKLKEQLPERWRLLREGRMLRAEFTFRTYYQTTAFVNAVAWIAHSENHHPDIDFSYKVAKVSWWTHAVNGLTENDFICAAKVEKLLAE</sequence>
<name>A0A2S5TDM7_9GAMM</name>
<comment type="catalytic activity">
    <reaction evidence="1">
        <text>(4aS,6R)-4a-hydroxy-L-erythro-5,6,7,8-tetrahydrobiopterin = (6R)-L-erythro-6,7-dihydrobiopterin + H2O</text>
        <dbReference type="Rhea" id="RHEA:11920"/>
        <dbReference type="ChEBI" id="CHEBI:15377"/>
        <dbReference type="ChEBI" id="CHEBI:15642"/>
        <dbReference type="ChEBI" id="CHEBI:43120"/>
        <dbReference type="EC" id="4.2.1.96"/>
    </reaction>
</comment>
<evidence type="ECO:0000313" key="5">
    <source>
        <dbReference type="EMBL" id="PPE73091.1"/>
    </source>
</evidence>
<evidence type="ECO:0000256" key="3">
    <source>
        <dbReference type="ARBA" id="ARBA00013252"/>
    </source>
</evidence>
<dbReference type="OrthoDB" id="5294615at2"/>
<dbReference type="CDD" id="cd00913">
    <property type="entry name" value="PCD_DCoH_subfamily_a"/>
    <property type="match status" value="1"/>
</dbReference>
<dbReference type="GO" id="GO:0008124">
    <property type="term" value="F:4-alpha-hydroxytetrahydrobiopterin dehydratase activity"/>
    <property type="evidence" value="ECO:0007669"/>
    <property type="project" value="UniProtKB-EC"/>
</dbReference>
<dbReference type="SUPFAM" id="SSF55248">
    <property type="entry name" value="PCD-like"/>
    <property type="match status" value="1"/>
</dbReference>
<dbReference type="EC" id="4.2.1.96" evidence="3"/>
<dbReference type="PANTHER" id="PTHR12599">
    <property type="entry name" value="PTERIN-4-ALPHA-CARBINOLAMINE DEHYDRATASE"/>
    <property type="match status" value="1"/>
</dbReference>
<dbReference type="PANTHER" id="PTHR12599:SF0">
    <property type="entry name" value="PTERIN-4-ALPHA-CARBINOLAMINE DEHYDRATASE"/>
    <property type="match status" value="1"/>
</dbReference>
<dbReference type="InterPro" id="IPR036428">
    <property type="entry name" value="PCD_sf"/>
</dbReference>
<dbReference type="AlphaFoldDB" id="A0A2S5TDM7"/>
<gene>
    <name evidence="5" type="ORF">C3942_14800</name>
</gene>
<evidence type="ECO:0000313" key="6">
    <source>
        <dbReference type="Proteomes" id="UP000238220"/>
    </source>
</evidence>
<keyword evidence="6" id="KW-1185">Reference proteome</keyword>
<protein>
    <recommendedName>
        <fullName evidence="3">4a-hydroxytetrahydrobiopterin dehydratase</fullName>
        <ecNumber evidence="3">4.2.1.96</ecNumber>
    </recommendedName>
</protein>
<evidence type="ECO:0000256" key="1">
    <source>
        <dbReference type="ARBA" id="ARBA00001554"/>
    </source>
</evidence>
<organism evidence="5 6">
    <name type="scientific">Solimonas fluminis</name>
    <dbReference type="NCBI Taxonomy" id="2086571"/>
    <lineage>
        <taxon>Bacteria</taxon>
        <taxon>Pseudomonadati</taxon>
        <taxon>Pseudomonadota</taxon>
        <taxon>Gammaproteobacteria</taxon>
        <taxon>Nevskiales</taxon>
        <taxon>Nevskiaceae</taxon>
        <taxon>Solimonas</taxon>
    </lineage>
</organism>
<dbReference type="EMBL" id="PSNW01000008">
    <property type="protein sequence ID" value="PPE73091.1"/>
    <property type="molecule type" value="Genomic_DNA"/>
</dbReference>